<protein>
    <submittedName>
        <fullName evidence="1">Uncharacterized protein</fullName>
    </submittedName>
</protein>
<dbReference type="OrthoDB" id="8020454at2"/>
<organism evidence="1 2">
    <name type="scientific">Methylobacterium gnaphalii</name>
    <dbReference type="NCBI Taxonomy" id="1010610"/>
    <lineage>
        <taxon>Bacteria</taxon>
        <taxon>Pseudomonadati</taxon>
        <taxon>Pseudomonadota</taxon>
        <taxon>Alphaproteobacteria</taxon>
        <taxon>Hyphomicrobiales</taxon>
        <taxon>Methylobacteriaceae</taxon>
        <taxon>Methylobacterium</taxon>
    </lineage>
</organism>
<sequence length="97" mass="10739">MAEPEITFPQPVEFGRRQDDSVWISFGTPFKEHLAYDWPGTLKQASDIAQALNAIPQVVRTLRAVQADIRAPDTDTMLSRATGELIEEAFAALGVRP</sequence>
<proteinExistence type="predicted"/>
<dbReference type="RefSeq" id="WP_147048109.1">
    <property type="nucleotide sequence ID" value="NZ_BJZV01000022.1"/>
</dbReference>
<evidence type="ECO:0000313" key="1">
    <source>
        <dbReference type="EMBL" id="GEP11695.1"/>
    </source>
</evidence>
<dbReference type="AlphaFoldDB" id="A0A512JP09"/>
<dbReference type="Proteomes" id="UP000321750">
    <property type="component" value="Unassembled WGS sequence"/>
</dbReference>
<keyword evidence="2" id="KW-1185">Reference proteome</keyword>
<name>A0A512JP09_9HYPH</name>
<evidence type="ECO:0000313" key="2">
    <source>
        <dbReference type="Proteomes" id="UP000321750"/>
    </source>
</evidence>
<gene>
    <name evidence="1" type="ORF">MGN01_35400</name>
</gene>
<reference evidence="1 2" key="1">
    <citation type="submission" date="2019-07" db="EMBL/GenBank/DDBJ databases">
        <title>Whole genome shotgun sequence of Methylobacterium gnaphalii NBRC 107716.</title>
        <authorList>
            <person name="Hosoyama A."/>
            <person name="Uohara A."/>
            <person name="Ohji S."/>
            <person name="Ichikawa N."/>
        </authorList>
    </citation>
    <scope>NUCLEOTIDE SEQUENCE [LARGE SCALE GENOMIC DNA]</scope>
    <source>
        <strain evidence="1 2">NBRC 107716</strain>
    </source>
</reference>
<comment type="caution">
    <text evidence="1">The sequence shown here is derived from an EMBL/GenBank/DDBJ whole genome shotgun (WGS) entry which is preliminary data.</text>
</comment>
<dbReference type="EMBL" id="BJZV01000022">
    <property type="protein sequence ID" value="GEP11695.1"/>
    <property type="molecule type" value="Genomic_DNA"/>
</dbReference>
<accession>A0A512JP09</accession>